<dbReference type="Proteomes" id="UP000595897">
    <property type="component" value="Chromosome"/>
</dbReference>
<dbReference type="Pfam" id="PF01061">
    <property type="entry name" value="ABC2_membrane"/>
    <property type="match status" value="1"/>
</dbReference>
<keyword evidence="12" id="KW-1185">Reference proteome</keyword>
<evidence type="ECO:0000256" key="6">
    <source>
        <dbReference type="ARBA" id="ARBA00022692"/>
    </source>
</evidence>
<feature type="transmembrane region" description="Helical" evidence="9">
    <location>
        <begin position="171"/>
        <end position="190"/>
    </location>
</feature>
<comment type="subcellular location">
    <subcellularLocation>
        <location evidence="1">Cell inner membrane</location>
        <topology evidence="1">Multi-pass membrane protein</topology>
    </subcellularLocation>
    <subcellularLocation>
        <location evidence="9">Cell membrane</location>
        <topology evidence="9">Multi-pass membrane protein</topology>
    </subcellularLocation>
</comment>
<evidence type="ECO:0000259" key="10">
    <source>
        <dbReference type="PROSITE" id="PS51012"/>
    </source>
</evidence>
<comment type="similarity">
    <text evidence="2 9">Belongs to the ABC-2 integral membrane protein family.</text>
</comment>
<sequence length="258" mass="30031">MNRVIKNFMKYRFLLVELVKKDIKLKYRKSVLGILWTLLEPILTTIVLYVVFSQLKSNEDNFAVYILTGRLLYTFFANSTKACVKSIRTNGSMIKKVYVPKYIYPLSSVLSNYITFLISLIVLVGTCAIFRLWPTKYILASIFPLVIILIMSFGFGLLLAAYAVFFRDLEYLWSVVLMMIMYASAIFYDVDKLIKGSKNAWVFRYNPLYAVIVNFRDAVYGRPIEKFYLAYSFLVAIVSLVLGIYVFYKKQDEFILNI</sequence>
<dbReference type="GO" id="GO:0140359">
    <property type="term" value="F:ABC-type transporter activity"/>
    <property type="evidence" value="ECO:0007669"/>
    <property type="project" value="InterPro"/>
</dbReference>
<proteinExistence type="inferred from homology"/>
<feature type="transmembrane region" description="Helical" evidence="9">
    <location>
        <begin position="110"/>
        <end position="130"/>
    </location>
</feature>
<feature type="transmembrane region" description="Helical" evidence="9">
    <location>
        <begin position="142"/>
        <end position="165"/>
    </location>
</feature>
<keyword evidence="8 9" id="KW-0472">Membrane</keyword>
<protein>
    <recommendedName>
        <fullName evidence="9">Transport permease protein</fullName>
    </recommendedName>
</protein>
<feature type="transmembrane region" description="Helical" evidence="9">
    <location>
        <begin position="227"/>
        <end position="248"/>
    </location>
</feature>
<dbReference type="GO" id="GO:0015920">
    <property type="term" value="P:lipopolysaccharide transport"/>
    <property type="evidence" value="ECO:0007669"/>
    <property type="project" value="TreeGrafter"/>
</dbReference>
<dbReference type="PANTHER" id="PTHR30413:SF8">
    <property type="entry name" value="TRANSPORT PERMEASE PROTEIN"/>
    <property type="match status" value="1"/>
</dbReference>
<dbReference type="PRINTS" id="PR00164">
    <property type="entry name" value="ABC2TRNSPORT"/>
</dbReference>
<evidence type="ECO:0000256" key="3">
    <source>
        <dbReference type="ARBA" id="ARBA00022448"/>
    </source>
</evidence>
<evidence type="ECO:0000256" key="1">
    <source>
        <dbReference type="ARBA" id="ARBA00004429"/>
    </source>
</evidence>
<name>A0A7R7ICE5_9FIRM</name>
<keyword evidence="5" id="KW-0997">Cell inner membrane</keyword>
<keyword evidence="7 9" id="KW-1133">Transmembrane helix</keyword>
<dbReference type="KEGG" id="ahb:bsdtb5_10760"/>
<dbReference type="PANTHER" id="PTHR30413">
    <property type="entry name" value="INNER MEMBRANE TRANSPORT PERMEASE"/>
    <property type="match status" value="1"/>
</dbReference>
<evidence type="ECO:0000256" key="2">
    <source>
        <dbReference type="ARBA" id="ARBA00007783"/>
    </source>
</evidence>
<dbReference type="PROSITE" id="PS51012">
    <property type="entry name" value="ABC_TM2"/>
    <property type="match status" value="1"/>
</dbReference>
<organism evidence="11 12">
    <name type="scientific">Anaeromicropila herbilytica</name>
    <dbReference type="NCBI Taxonomy" id="2785025"/>
    <lineage>
        <taxon>Bacteria</taxon>
        <taxon>Bacillati</taxon>
        <taxon>Bacillota</taxon>
        <taxon>Clostridia</taxon>
        <taxon>Lachnospirales</taxon>
        <taxon>Lachnospiraceae</taxon>
        <taxon>Anaeromicropila</taxon>
    </lineage>
</organism>
<dbReference type="RefSeq" id="WP_271715043.1">
    <property type="nucleotide sequence ID" value="NZ_AP024169.1"/>
</dbReference>
<evidence type="ECO:0000256" key="8">
    <source>
        <dbReference type="ARBA" id="ARBA00023136"/>
    </source>
</evidence>
<dbReference type="EMBL" id="AP024169">
    <property type="protein sequence ID" value="BCN29781.1"/>
    <property type="molecule type" value="Genomic_DNA"/>
</dbReference>
<evidence type="ECO:0000256" key="7">
    <source>
        <dbReference type="ARBA" id="ARBA00022989"/>
    </source>
</evidence>
<dbReference type="InterPro" id="IPR000412">
    <property type="entry name" value="ABC_2_transport"/>
</dbReference>
<feature type="transmembrane region" description="Helical" evidence="9">
    <location>
        <begin position="30"/>
        <end position="52"/>
    </location>
</feature>
<evidence type="ECO:0000313" key="12">
    <source>
        <dbReference type="Proteomes" id="UP000595897"/>
    </source>
</evidence>
<evidence type="ECO:0000313" key="11">
    <source>
        <dbReference type="EMBL" id="BCN29781.1"/>
    </source>
</evidence>
<comment type="caution">
    <text evidence="9">Lacks conserved residue(s) required for the propagation of feature annotation.</text>
</comment>
<dbReference type="InterPro" id="IPR047817">
    <property type="entry name" value="ABC2_TM_bact-type"/>
</dbReference>
<evidence type="ECO:0000256" key="4">
    <source>
        <dbReference type="ARBA" id="ARBA00022475"/>
    </source>
</evidence>
<keyword evidence="6 9" id="KW-0812">Transmembrane</keyword>
<evidence type="ECO:0000256" key="9">
    <source>
        <dbReference type="RuleBase" id="RU361157"/>
    </source>
</evidence>
<evidence type="ECO:0000256" key="5">
    <source>
        <dbReference type="ARBA" id="ARBA00022519"/>
    </source>
</evidence>
<keyword evidence="4 9" id="KW-1003">Cell membrane</keyword>
<keyword evidence="3 9" id="KW-0813">Transport</keyword>
<feature type="domain" description="ABC transmembrane type-2" evidence="10">
    <location>
        <begin position="32"/>
        <end position="250"/>
    </location>
</feature>
<dbReference type="GO" id="GO:0043190">
    <property type="term" value="C:ATP-binding cassette (ABC) transporter complex"/>
    <property type="evidence" value="ECO:0007669"/>
    <property type="project" value="InterPro"/>
</dbReference>
<reference evidence="11 12" key="1">
    <citation type="submission" date="2020-11" db="EMBL/GenBank/DDBJ databases">
        <title>Draft genome sequencing of a Lachnospiraceae strain isolated from anoxic soil subjected to BSD treatment.</title>
        <authorList>
            <person name="Uek A."/>
            <person name="Tonouchi A."/>
        </authorList>
    </citation>
    <scope>NUCLEOTIDE SEQUENCE [LARGE SCALE GENOMIC DNA]</scope>
    <source>
        <strain evidence="11 12">TB5</strain>
    </source>
</reference>
<dbReference type="InterPro" id="IPR013525">
    <property type="entry name" value="ABC2_TM"/>
</dbReference>
<gene>
    <name evidence="11" type="ORF">bsdtb5_10760</name>
</gene>
<accession>A0A7R7ICE5</accession>
<dbReference type="AlphaFoldDB" id="A0A7R7ICE5"/>